<dbReference type="EMBL" id="BK032771">
    <property type="protein sequence ID" value="DAF59536.1"/>
    <property type="molecule type" value="Genomic_DNA"/>
</dbReference>
<protein>
    <submittedName>
        <fullName evidence="1">Terminase small subunit</fullName>
    </submittedName>
</protein>
<dbReference type="InterPro" id="IPR038713">
    <property type="entry name" value="Terminase_Gp1_N_sf"/>
</dbReference>
<proteinExistence type="predicted"/>
<name>A0A8S5T8T5_9CAUD</name>
<organism evidence="1">
    <name type="scientific">Podoviridae sp. ctU557</name>
    <dbReference type="NCBI Taxonomy" id="2827736"/>
    <lineage>
        <taxon>Viruses</taxon>
        <taxon>Duplodnaviria</taxon>
        <taxon>Heunggongvirae</taxon>
        <taxon>Uroviricota</taxon>
        <taxon>Caudoviricetes</taxon>
    </lineage>
</organism>
<sequence length="156" mass="17795">MNKVCYSYTMGKKKGKKFSKREVLATREDGTPVQPNQWTASKQQLDWLRYYMDPNEEETYANSYQAAIKAGYSESYARNIMSNSLALQWVKSAKAIMRTMNVEHIRSILEDIALSKYEKASDRIAAAKLLGTDQGMFVQKQVTAHVGLEQALQELE</sequence>
<dbReference type="Gene3D" id="1.10.10.1400">
    <property type="entry name" value="Terminase, small subunit, N-terminal DNA-binding domain, HTH motif"/>
    <property type="match status" value="1"/>
</dbReference>
<reference evidence="1" key="1">
    <citation type="journal article" date="2021" name="Proc. Natl. Acad. Sci. U.S.A.">
        <title>A Catalog of Tens of Thousands of Viruses from Human Metagenomes Reveals Hidden Associations with Chronic Diseases.</title>
        <authorList>
            <person name="Tisza M.J."/>
            <person name="Buck C.B."/>
        </authorList>
    </citation>
    <scope>NUCLEOTIDE SEQUENCE</scope>
    <source>
        <strain evidence="1">CtU557</strain>
    </source>
</reference>
<evidence type="ECO:0000313" key="1">
    <source>
        <dbReference type="EMBL" id="DAF59536.1"/>
    </source>
</evidence>
<accession>A0A8S5T8T5</accession>